<name>A0A1B6FPE6_9HEMI</name>
<sequence length="254" mass="28515">MYNTKEKGLYQGFAPNNQEGFVNGMNKATQHRNPYQAMIQQTQGTEEREIIWEGVLGFPVLINQWQTTLRSTVCQVSAQSNNGEPEVKADFWPQKVTMQLLSGSVIREVCAAFFNNSKSVLLHLQPCEGLMSLNQAFMSGYVGYVHLTRHPHQKKLMIVQYIASTHEYRGFIPSNQEEFSNRILEVMKNNQIKTVGALNQQGQAGAPVQYLNMNTTQEQMGIRQGTPAEEEGAVGGAIDEGRLENIFSDINLNN</sequence>
<dbReference type="PANTHER" id="PTHR12433">
    <property type="entry name" value="MEDIATOR OF RNA POLYMERASE II TRANSCRIPTION SUBUNIT 25"/>
    <property type="match status" value="1"/>
</dbReference>
<dbReference type="AlphaFoldDB" id="A0A1B6FPE6"/>
<accession>A0A1B6FPE6</accession>
<dbReference type="EMBL" id="GECZ01017748">
    <property type="protein sequence ID" value="JAS52021.1"/>
    <property type="molecule type" value="Transcribed_RNA"/>
</dbReference>
<dbReference type="InterPro" id="IPR038196">
    <property type="entry name" value="Med25_PTOV_sf"/>
</dbReference>
<dbReference type="GO" id="GO:0016592">
    <property type="term" value="C:mediator complex"/>
    <property type="evidence" value="ECO:0007669"/>
    <property type="project" value="TreeGrafter"/>
</dbReference>
<dbReference type="InterPro" id="IPR021394">
    <property type="entry name" value="Med25_PTOV"/>
</dbReference>
<dbReference type="Gene3D" id="2.40.290.30">
    <property type="entry name" value="Mediator complex subunit 25, ACID domain"/>
    <property type="match status" value="1"/>
</dbReference>
<reference evidence="2" key="1">
    <citation type="submission" date="2015-11" db="EMBL/GenBank/DDBJ databases">
        <title>De novo transcriptome assembly of four potential Pierce s Disease insect vectors from Arizona vineyards.</title>
        <authorList>
            <person name="Tassone E.E."/>
        </authorList>
    </citation>
    <scope>NUCLEOTIDE SEQUENCE</scope>
</reference>
<feature type="domain" description="Mediator complex subunit Med25 PTOV" evidence="1">
    <location>
        <begin position="47"/>
        <end position="191"/>
    </location>
</feature>
<organism evidence="2">
    <name type="scientific">Cuerna arida</name>
    <dbReference type="NCBI Taxonomy" id="1464854"/>
    <lineage>
        <taxon>Eukaryota</taxon>
        <taxon>Metazoa</taxon>
        <taxon>Ecdysozoa</taxon>
        <taxon>Arthropoda</taxon>
        <taxon>Hexapoda</taxon>
        <taxon>Insecta</taxon>
        <taxon>Pterygota</taxon>
        <taxon>Neoptera</taxon>
        <taxon>Paraneoptera</taxon>
        <taxon>Hemiptera</taxon>
        <taxon>Auchenorrhyncha</taxon>
        <taxon>Membracoidea</taxon>
        <taxon>Cicadellidae</taxon>
        <taxon>Cicadellinae</taxon>
        <taxon>Proconiini</taxon>
        <taxon>Cuerna</taxon>
    </lineage>
</organism>
<dbReference type="Pfam" id="PF11232">
    <property type="entry name" value="Med25"/>
    <property type="match status" value="1"/>
</dbReference>
<evidence type="ECO:0000259" key="1">
    <source>
        <dbReference type="Pfam" id="PF11232"/>
    </source>
</evidence>
<dbReference type="GO" id="GO:0045944">
    <property type="term" value="P:positive regulation of transcription by RNA polymerase II"/>
    <property type="evidence" value="ECO:0007669"/>
    <property type="project" value="TreeGrafter"/>
</dbReference>
<evidence type="ECO:0000313" key="2">
    <source>
        <dbReference type="EMBL" id="JAS52021.1"/>
    </source>
</evidence>
<protein>
    <recommendedName>
        <fullName evidence="1">Mediator complex subunit Med25 PTOV domain-containing protein</fullName>
    </recommendedName>
</protein>
<gene>
    <name evidence="2" type="ORF">g.2732</name>
</gene>
<dbReference type="PANTHER" id="PTHR12433:SF11">
    <property type="entry name" value="MEDIATOR OF RNA POLYMERASE II TRANSCRIPTION SUBUNIT 25"/>
    <property type="match status" value="1"/>
</dbReference>
<proteinExistence type="predicted"/>
<dbReference type="GO" id="GO:0005667">
    <property type="term" value="C:transcription regulator complex"/>
    <property type="evidence" value="ECO:0007669"/>
    <property type="project" value="TreeGrafter"/>
</dbReference>